<evidence type="ECO:0000313" key="1">
    <source>
        <dbReference type="EMBL" id="AHG89556.1"/>
    </source>
</evidence>
<proteinExistence type="predicted"/>
<dbReference type="AlphaFoldDB" id="W0RFI1"/>
<protein>
    <submittedName>
        <fullName evidence="1">Peptidase M15A</fullName>
    </submittedName>
</protein>
<evidence type="ECO:0000313" key="2">
    <source>
        <dbReference type="Proteomes" id="UP000019151"/>
    </source>
</evidence>
<dbReference type="Gene3D" id="3.30.1380.10">
    <property type="match status" value="1"/>
</dbReference>
<dbReference type="RefSeq" id="WP_025411053.1">
    <property type="nucleotide sequence ID" value="NZ_CP007128.1"/>
</dbReference>
<dbReference type="InterPro" id="IPR043769">
    <property type="entry name" value="DUF5715"/>
</dbReference>
<accession>W0RFI1</accession>
<name>W0RFI1_9BACT</name>
<dbReference type="KEGG" id="gba:J421_2019"/>
<dbReference type="STRING" id="861299.J421_2019"/>
<sequence>MSPLRRVLSHGAIALSGICLLVSARELDAQSLRGSKAKVDRAYQFARRRGIEFTTSRSEISDRVKEGDYVRLRGGSNYRLKGVAVPYVLPATRDFVVRLAASYRQACQAPLVVTSAMRPTALQKQLPNGVAKSVHPTGMAVDLRAPSGSCRPWLRKTLLAESKRGAVDATEEHHPAHFHVIVFPTASAN</sequence>
<dbReference type="InterPro" id="IPR009045">
    <property type="entry name" value="Zn_M74/Hedgehog-like"/>
</dbReference>
<dbReference type="OrthoDB" id="8444614at2"/>
<dbReference type="HOGENOM" id="CLU_1432670_0_0_0"/>
<dbReference type="Proteomes" id="UP000019151">
    <property type="component" value="Chromosome"/>
</dbReference>
<gene>
    <name evidence="1" type="ORF">J421_2019</name>
</gene>
<reference evidence="1 2" key="1">
    <citation type="journal article" date="2014" name="Genome Announc.">
        <title>Genome Sequence and Methylome of Soil Bacterium Gemmatirosa kalamazoonensis KBS708T, a Member of the Rarely Cultivated Gemmatimonadetes Phylum.</title>
        <authorList>
            <person name="Debruyn J.M."/>
            <person name="Radosevich M."/>
            <person name="Wommack K.E."/>
            <person name="Polson S.W."/>
            <person name="Hauser L.J."/>
            <person name="Fawaz M.N."/>
            <person name="Korlach J."/>
            <person name="Tsai Y.C."/>
        </authorList>
    </citation>
    <scope>NUCLEOTIDE SEQUENCE [LARGE SCALE GENOMIC DNA]</scope>
    <source>
        <strain evidence="1 2">KBS708</strain>
    </source>
</reference>
<keyword evidence="2" id="KW-1185">Reference proteome</keyword>
<dbReference type="InParanoid" id="W0RFI1"/>
<dbReference type="SUPFAM" id="SSF55166">
    <property type="entry name" value="Hedgehog/DD-peptidase"/>
    <property type="match status" value="1"/>
</dbReference>
<dbReference type="Pfam" id="PF18979">
    <property type="entry name" value="DUF5715"/>
    <property type="match status" value="1"/>
</dbReference>
<organism evidence="1 2">
    <name type="scientific">Gemmatirosa kalamazoonensis</name>
    <dbReference type="NCBI Taxonomy" id="861299"/>
    <lineage>
        <taxon>Bacteria</taxon>
        <taxon>Pseudomonadati</taxon>
        <taxon>Gemmatimonadota</taxon>
        <taxon>Gemmatimonadia</taxon>
        <taxon>Gemmatimonadales</taxon>
        <taxon>Gemmatimonadaceae</taxon>
        <taxon>Gemmatirosa</taxon>
    </lineage>
</organism>
<dbReference type="EMBL" id="CP007128">
    <property type="protein sequence ID" value="AHG89556.1"/>
    <property type="molecule type" value="Genomic_DNA"/>
</dbReference>